<dbReference type="GO" id="GO:0016887">
    <property type="term" value="F:ATP hydrolysis activity"/>
    <property type="evidence" value="ECO:0007669"/>
    <property type="project" value="TreeGrafter"/>
</dbReference>
<keyword evidence="6" id="KW-1185">Reference proteome</keyword>
<dbReference type="PANTHER" id="PTHR30258">
    <property type="entry name" value="TYPE II SECRETION SYSTEM PROTEIN GSPE-RELATED"/>
    <property type="match status" value="1"/>
</dbReference>
<proteinExistence type="inferred from homology"/>
<protein>
    <recommendedName>
        <fullName evidence="4">Bacterial type II secretion system protein E domain-containing protein</fullName>
    </recommendedName>
</protein>
<feature type="domain" description="Bacterial type II secretion system protein E" evidence="4">
    <location>
        <begin position="154"/>
        <end position="168"/>
    </location>
</feature>
<dbReference type="PROSITE" id="PS00662">
    <property type="entry name" value="T2SP_E"/>
    <property type="match status" value="1"/>
</dbReference>
<dbReference type="AlphaFoldDB" id="A0A6F8V8K2"/>
<dbReference type="GO" id="GO:0005886">
    <property type="term" value="C:plasma membrane"/>
    <property type="evidence" value="ECO:0007669"/>
    <property type="project" value="TreeGrafter"/>
</dbReference>
<dbReference type="FunFam" id="3.40.50.300:FF:000398">
    <property type="entry name" value="Type IV pilus assembly ATPase PilB"/>
    <property type="match status" value="1"/>
</dbReference>
<dbReference type="CDD" id="cd01129">
    <property type="entry name" value="PulE-GspE-like"/>
    <property type="match status" value="1"/>
</dbReference>
<evidence type="ECO:0000259" key="4">
    <source>
        <dbReference type="PROSITE" id="PS00662"/>
    </source>
</evidence>
<name>A0A6F8V8K2_9PROT</name>
<organism evidence="5 6">
    <name type="scientific">Sulfurimicrobium lacus</name>
    <dbReference type="NCBI Taxonomy" id="2715678"/>
    <lineage>
        <taxon>Bacteria</taxon>
        <taxon>Pseudomonadati</taxon>
        <taxon>Pseudomonadota</taxon>
        <taxon>Betaproteobacteria</taxon>
        <taxon>Nitrosomonadales</taxon>
        <taxon>Sulfuricellaceae</taxon>
        <taxon>Sulfurimicrobium</taxon>
    </lineage>
</organism>
<dbReference type="Proteomes" id="UP000502260">
    <property type="component" value="Chromosome"/>
</dbReference>
<sequence length="338" mass="37290">MVTAITSRIKGLGRMDIVEKRRPQDGRIKTRTPDGEEIELRLSTMPTAFGEKLVMRIFNPDVIVQDFKDLGFSEQDEQRWNEMVKQPNGIVLVTGPTGSGKTTTLYSTLRTLAQPEINVCTVEDPIEMVMPQFNQMQVQHNIGLDFASGIRTLMRQDPDIIMVGEIRDLETAEMAIQAALTGHLVLSTLHTNDAPSAITRMLDLGVPSYLLNSTVLGVLGQRLVRTLCPHCREKTTVDEDEWNALVTPWKAATPASINAPKGCLECRMTGYFGRSGIYEIMLLSPALKKLISASSDLALLREQAYKEGMKPLRISGAQKVAAGTTTIEEVLRVTPPPG</sequence>
<comment type="similarity">
    <text evidence="1">Belongs to the GSP E family.</text>
</comment>
<reference evidence="6" key="1">
    <citation type="submission" date="2020-03" db="EMBL/GenBank/DDBJ databases">
        <title>Complete genome sequence of sulfur-oxidizing bacterium skT11.</title>
        <authorList>
            <person name="Kanda M."/>
            <person name="Kojima H."/>
            <person name="Fukui M."/>
        </authorList>
    </citation>
    <scope>NUCLEOTIDE SEQUENCE [LARGE SCALE GENOMIC DNA]</scope>
    <source>
        <strain evidence="6">skT11</strain>
    </source>
</reference>
<dbReference type="EMBL" id="AP022853">
    <property type="protein sequence ID" value="BCB25447.1"/>
    <property type="molecule type" value="Genomic_DNA"/>
</dbReference>
<dbReference type="InterPro" id="IPR003593">
    <property type="entry name" value="AAA+_ATPase"/>
</dbReference>
<keyword evidence="2" id="KW-0547">Nucleotide-binding</keyword>
<dbReference type="SUPFAM" id="SSF52540">
    <property type="entry name" value="P-loop containing nucleoside triphosphate hydrolases"/>
    <property type="match status" value="1"/>
</dbReference>
<evidence type="ECO:0000256" key="3">
    <source>
        <dbReference type="ARBA" id="ARBA00022840"/>
    </source>
</evidence>
<accession>A0A6F8V8K2</accession>
<keyword evidence="3" id="KW-0067">ATP-binding</keyword>
<dbReference type="InterPro" id="IPR001482">
    <property type="entry name" value="T2SS/T4SS_dom"/>
</dbReference>
<dbReference type="Gene3D" id="3.40.50.300">
    <property type="entry name" value="P-loop containing nucleotide triphosphate hydrolases"/>
    <property type="match status" value="1"/>
</dbReference>
<dbReference type="InterPro" id="IPR027417">
    <property type="entry name" value="P-loop_NTPase"/>
</dbReference>
<evidence type="ECO:0000313" key="6">
    <source>
        <dbReference type="Proteomes" id="UP000502260"/>
    </source>
</evidence>
<evidence type="ECO:0000313" key="5">
    <source>
        <dbReference type="EMBL" id="BCB25447.1"/>
    </source>
</evidence>
<dbReference type="SMART" id="SM00382">
    <property type="entry name" value="AAA"/>
    <property type="match status" value="1"/>
</dbReference>
<dbReference type="Gene3D" id="3.30.450.90">
    <property type="match status" value="1"/>
</dbReference>
<evidence type="ECO:0000256" key="2">
    <source>
        <dbReference type="ARBA" id="ARBA00022741"/>
    </source>
</evidence>
<dbReference type="KEGG" id="slac:SKTS_03330"/>
<evidence type="ECO:0000256" key="1">
    <source>
        <dbReference type="ARBA" id="ARBA00006611"/>
    </source>
</evidence>
<dbReference type="Pfam" id="PF00437">
    <property type="entry name" value="T2SSE"/>
    <property type="match status" value="1"/>
</dbReference>
<dbReference type="GO" id="GO:0005524">
    <property type="term" value="F:ATP binding"/>
    <property type="evidence" value="ECO:0007669"/>
    <property type="project" value="UniProtKB-KW"/>
</dbReference>
<gene>
    <name evidence="5" type="ORF">SKTS_03330</name>
</gene>
<dbReference type="PANTHER" id="PTHR30258:SF13">
    <property type="entry name" value="SECRETION PATHWAY ATPASE-RELATED"/>
    <property type="match status" value="1"/>
</dbReference>